<feature type="domain" description="Retrotransposon gag" evidence="1">
    <location>
        <begin position="81"/>
        <end position="174"/>
    </location>
</feature>
<evidence type="ECO:0000313" key="2">
    <source>
        <dbReference type="EMBL" id="ABB46685.1"/>
    </source>
</evidence>
<evidence type="ECO:0000259" key="1">
    <source>
        <dbReference type="Pfam" id="PF03732"/>
    </source>
</evidence>
<name>Q33B86_ORYSJ</name>
<dbReference type="PANTHER" id="PTHR33223:SF6">
    <property type="entry name" value="CCHC-TYPE DOMAIN-CONTAINING PROTEIN"/>
    <property type="match status" value="1"/>
</dbReference>
<dbReference type="AlphaFoldDB" id="Q33B86"/>
<dbReference type="EMBL" id="DP000086">
    <property type="protein sequence ID" value="ABB46685.1"/>
    <property type="molecule type" value="Genomic_DNA"/>
</dbReference>
<gene>
    <name evidence="2" type="ordered locus">LOC_Os10g04250</name>
</gene>
<reference evidence="2" key="1">
    <citation type="journal article" date="2003" name="Science">
        <title>In-depth view of structure, activity, and evolution of rice chromosome 10.</title>
        <authorList>
            <consortium name="Rice Chromosome 10 Sequencing Consortium"/>
        </authorList>
    </citation>
    <scope>NUCLEOTIDE SEQUENCE [LARGE SCALE GENOMIC DNA]</scope>
</reference>
<dbReference type="Pfam" id="PF03732">
    <property type="entry name" value="Retrotrans_gag"/>
    <property type="match status" value="1"/>
</dbReference>
<proteinExistence type="predicted"/>
<sequence>MEQPTIQNLYAPRANLCEPSYSSKSILSDGYEIGPGFIAMIREQTFSGGIGENPYLHLRDFELVCSCLSIVGMTHETLKWKLFPFSLRDEAKQWYTLSVMKFHGEWEELKCKFCLAFFPLTRVINLRLDIISFRQNEKEYLGVAWARFSLLTQSGPDLSLPDHVLLQQFRYGLDKESAANLDISAEGSFAHKTTAEGRELLDLILENDSFGRSEAVPEVKIIYEDPLHEELEPNSTAESSFRLLEPEEEEIHPPEIPFQFKDDLYEDYGNTLNYSSKTKAHPKHEPFEESDVPLVKLVTINKAPPRDTPDYHAPTRIQPRGVALFFSRRLLLHSSCHLHICPKRDVSYVSTPFCQRIMPSKAQGSCTRGNKITIKEQCTITSNTYITLLGPLERDAHGTKQNK</sequence>
<accession>Q33B86</accession>
<protein>
    <submittedName>
        <fullName evidence="2">Transposable element protein, putative, Retrotrans_gag</fullName>
    </submittedName>
</protein>
<reference evidence="2" key="3">
    <citation type="submission" date="2006-07" db="EMBL/GenBank/DDBJ databases">
        <authorList>
            <person name="Buell R."/>
        </authorList>
    </citation>
    <scope>NUCLEOTIDE SEQUENCE</scope>
</reference>
<organism evidence="2">
    <name type="scientific">Oryza sativa subsp. japonica</name>
    <name type="common">Rice</name>
    <dbReference type="NCBI Taxonomy" id="39947"/>
    <lineage>
        <taxon>Eukaryota</taxon>
        <taxon>Viridiplantae</taxon>
        <taxon>Streptophyta</taxon>
        <taxon>Embryophyta</taxon>
        <taxon>Tracheophyta</taxon>
        <taxon>Spermatophyta</taxon>
        <taxon>Magnoliopsida</taxon>
        <taxon>Liliopsida</taxon>
        <taxon>Poales</taxon>
        <taxon>Poaceae</taxon>
        <taxon>BOP clade</taxon>
        <taxon>Oryzoideae</taxon>
        <taxon>Oryzeae</taxon>
        <taxon>Oryzinae</taxon>
        <taxon>Oryza</taxon>
        <taxon>Oryza sativa</taxon>
    </lineage>
</organism>
<dbReference type="PANTHER" id="PTHR33223">
    <property type="entry name" value="CCHC-TYPE DOMAIN-CONTAINING PROTEIN"/>
    <property type="match status" value="1"/>
</dbReference>
<reference evidence="2" key="2">
    <citation type="submission" date="2003-05" db="EMBL/GenBank/DDBJ databases">
        <authorList>
            <person name="Buell C.R."/>
            <person name="Wing R.A."/>
            <person name="McCombie W.R."/>
            <person name="Messing J."/>
            <person name="Yuan Q."/>
            <person name="Ouyang S."/>
        </authorList>
    </citation>
    <scope>NUCLEOTIDE SEQUENCE</scope>
</reference>
<dbReference type="InterPro" id="IPR005162">
    <property type="entry name" value="Retrotrans_gag_dom"/>
</dbReference>